<name>A0A392VAG2_9FABA</name>
<accession>A0A392VAG2</accession>
<dbReference type="AlphaFoldDB" id="A0A392VAG2"/>
<evidence type="ECO:0000313" key="3">
    <source>
        <dbReference type="Proteomes" id="UP000265520"/>
    </source>
</evidence>
<organism evidence="2 3">
    <name type="scientific">Trifolium medium</name>
    <dbReference type="NCBI Taxonomy" id="97028"/>
    <lineage>
        <taxon>Eukaryota</taxon>
        <taxon>Viridiplantae</taxon>
        <taxon>Streptophyta</taxon>
        <taxon>Embryophyta</taxon>
        <taxon>Tracheophyta</taxon>
        <taxon>Spermatophyta</taxon>
        <taxon>Magnoliopsida</taxon>
        <taxon>eudicotyledons</taxon>
        <taxon>Gunneridae</taxon>
        <taxon>Pentapetalae</taxon>
        <taxon>rosids</taxon>
        <taxon>fabids</taxon>
        <taxon>Fabales</taxon>
        <taxon>Fabaceae</taxon>
        <taxon>Papilionoideae</taxon>
        <taxon>50 kb inversion clade</taxon>
        <taxon>NPAAA clade</taxon>
        <taxon>Hologalegina</taxon>
        <taxon>IRL clade</taxon>
        <taxon>Trifolieae</taxon>
        <taxon>Trifolium</taxon>
    </lineage>
</organism>
<evidence type="ECO:0000313" key="2">
    <source>
        <dbReference type="EMBL" id="MCI83845.1"/>
    </source>
</evidence>
<dbReference type="Proteomes" id="UP000265520">
    <property type="component" value="Unassembled WGS sequence"/>
</dbReference>
<comment type="caution">
    <text evidence="2">The sequence shown here is derived from an EMBL/GenBank/DDBJ whole genome shotgun (WGS) entry which is preliminary data.</text>
</comment>
<protein>
    <submittedName>
        <fullName evidence="2">Uncharacterized protein</fullName>
    </submittedName>
</protein>
<sequence>MVTVFLKERQRKSKPNTWGDLTHTQAGGAIRILGGIRTLIKERNRLNSHENHHL</sequence>
<proteinExistence type="predicted"/>
<evidence type="ECO:0000256" key="1">
    <source>
        <dbReference type="SAM" id="MobiDB-lite"/>
    </source>
</evidence>
<reference evidence="2 3" key="1">
    <citation type="journal article" date="2018" name="Front. Plant Sci.">
        <title>Red Clover (Trifolium pratense) and Zigzag Clover (T. medium) - A Picture of Genomic Similarities and Differences.</title>
        <authorList>
            <person name="Dluhosova J."/>
            <person name="Istvanek J."/>
            <person name="Nedelnik J."/>
            <person name="Repkova J."/>
        </authorList>
    </citation>
    <scope>NUCLEOTIDE SEQUENCE [LARGE SCALE GENOMIC DNA]</scope>
    <source>
        <strain evidence="3">cv. 10/8</strain>
        <tissue evidence="2">Leaf</tissue>
    </source>
</reference>
<dbReference type="EMBL" id="LXQA011076787">
    <property type="protein sequence ID" value="MCI83845.1"/>
    <property type="molecule type" value="Genomic_DNA"/>
</dbReference>
<feature type="region of interest" description="Disordered" evidence="1">
    <location>
        <begin position="1"/>
        <end position="21"/>
    </location>
</feature>
<keyword evidence="3" id="KW-1185">Reference proteome</keyword>
<feature type="non-terminal residue" evidence="2">
    <location>
        <position position="54"/>
    </location>
</feature>